<dbReference type="SMART" id="SM00174">
    <property type="entry name" value="RHO"/>
    <property type="match status" value="1"/>
</dbReference>
<dbReference type="Pfam" id="PF00071">
    <property type="entry name" value="Ras"/>
    <property type="match status" value="2"/>
</dbReference>
<dbReference type="InterPro" id="IPR027417">
    <property type="entry name" value="P-loop_NTPase"/>
</dbReference>
<comment type="caution">
    <text evidence="3">The sequence shown here is derived from an EMBL/GenBank/DDBJ whole genome shotgun (WGS) entry which is preliminary data.</text>
</comment>
<keyword evidence="1" id="KW-0547">Nucleotide-binding</keyword>
<dbReference type="SMART" id="SM00173">
    <property type="entry name" value="RAS"/>
    <property type="match status" value="1"/>
</dbReference>
<evidence type="ECO:0000256" key="2">
    <source>
        <dbReference type="ARBA" id="ARBA00023134"/>
    </source>
</evidence>
<dbReference type="EMBL" id="CASHTH010000906">
    <property type="protein sequence ID" value="CAI8008889.1"/>
    <property type="molecule type" value="Genomic_DNA"/>
</dbReference>
<dbReference type="PANTHER" id="PTHR47977">
    <property type="entry name" value="RAS-RELATED PROTEIN RAB"/>
    <property type="match status" value="1"/>
</dbReference>
<name>A0AA35W693_GEOBA</name>
<dbReference type="Gene3D" id="3.40.50.300">
    <property type="entry name" value="P-loop containing nucleotide triphosphate hydrolases"/>
    <property type="match status" value="2"/>
</dbReference>
<dbReference type="GO" id="GO:0003924">
    <property type="term" value="F:GTPase activity"/>
    <property type="evidence" value="ECO:0007669"/>
    <property type="project" value="InterPro"/>
</dbReference>
<dbReference type="SMART" id="SM00175">
    <property type="entry name" value="RAB"/>
    <property type="match status" value="1"/>
</dbReference>
<gene>
    <name evidence="3" type="ORF">GBAR_LOCUS6048</name>
</gene>
<organism evidence="3 4">
    <name type="scientific">Geodia barretti</name>
    <name type="common">Barrett's horny sponge</name>
    <dbReference type="NCBI Taxonomy" id="519541"/>
    <lineage>
        <taxon>Eukaryota</taxon>
        <taxon>Metazoa</taxon>
        <taxon>Porifera</taxon>
        <taxon>Demospongiae</taxon>
        <taxon>Heteroscleromorpha</taxon>
        <taxon>Tetractinellida</taxon>
        <taxon>Astrophorina</taxon>
        <taxon>Geodiidae</taxon>
        <taxon>Geodia</taxon>
    </lineage>
</organism>
<dbReference type="Proteomes" id="UP001174909">
    <property type="component" value="Unassembled WGS sequence"/>
</dbReference>
<dbReference type="SUPFAM" id="SSF52540">
    <property type="entry name" value="P-loop containing nucleoside triphosphate hydrolases"/>
    <property type="match status" value="1"/>
</dbReference>
<dbReference type="AlphaFoldDB" id="A0AA35W693"/>
<keyword evidence="2" id="KW-0342">GTP-binding</keyword>
<dbReference type="GO" id="GO:0005525">
    <property type="term" value="F:GTP binding"/>
    <property type="evidence" value="ECO:0007669"/>
    <property type="project" value="UniProtKB-KW"/>
</dbReference>
<dbReference type="InterPro" id="IPR050227">
    <property type="entry name" value="Rab"/>
</dbReference>
<accession>A0AA35W693</accession>
<sequence>MATAEGSSSQVTYDHIFKIILIGDNGVGKSSFIRRFCEGSYVANMETTVGVDFYLSEIDINGKKIKVKIWDTAGSEKYMSISAVYYSGCPEAIKLLVGNKCDLPAEVDLSQAKRYAELHDMLFLEASAKNNHNVRECFLHLAREICELKAQQQPQTFPNADLTPSIKLKQSYPVERESQKEGGGGGCSC</sequence>
<protein>
    <submittedName>
        <fullName evidence="3">Ras-related protein Rab-1A</fullName>
    </submittedName>
</protein>
<evidence type="ECO:0000313" key="3">
    <source>
        <dbReference type="EMBL" id="CAI8008889.1"/>
    </source>
</evidence>
<dbReference type="SMART" id="SM00176">
    <property type="entry name" value="RAN"/>
    <property type="match status" value="1"/>
</dbReference>
<dbReference type="CDD" id="cd00154">
    <property type="entry name" value="Rab"/>
    <property type="match status" value="1"/>
</dbReference>
<dbReference type="FunFam" id="3.40.50.300:FF:001447">
    <property type="entry name" value="Ras-related protein Rab-1B"/>
    <property type="match status" value="1"/>
</dbReference>
<proteinExistence type="predicted"/>
<reference evidence="3" key="1">
    <citation type="submission" date="2023-03" db="EMBL/GenBank/DDBJ databases">
        <authorList>
            <person name="Steffen K."/>
            <person name="Cardenas P."/>
        </authorList>
    </citation>
    <scope>NUCLEOTIDE SEQUENCE</scope>
</reference>
<dbReference type="PRINTS" id="PR00449">
    <property type="entry name" value="RASTRNSFRMNG"/>
</dbReference>
<dbReference type="PROSITE" id="PS51419">
    <property type="entry name" value="RAB"/>
    <property type="match status" value="1"/>
</dbReference>
<dbReference type="InterPro" id="IPR005225">
    <property type="entry name" value="Small_GTP-bd"/>
</dbReference>
<dbReference type="InterPro" id="IPR001806">
    <property type="entry name" value="Small_GTPase"/>
</dbReference>
<keyword evidence="4" id="KW-1185">Reference proteome</keyword>
<dbReference type="NCBIfam" id="TIGR00231">
    <property type="entry name" value="small_GTP"/>
    <property type="match status" value="1"/>
</dbReference>
<evidence type="ECO:0000256" key="1">
    <source>
        <dbReference type="ARBA" id="ARBA00022741"/>
    </source>
</evidence>
<evidence type="ECO:0000313" key="4">
    <source>
        <dbReference type="Proteomes" id="UP001174909"/>
    </source>
</evidence>